<dbReference type="NCBIfam" id="TIGR02227">
    <property type="entry name" value="sigpep_I_bact"/>
    <property type="match status" value="1"/>
</dbReference>
<reference evidence="8" key="1">
    <citation type="journal article" date="2015" name="PeerJ">
        <title>First genomic representation of candidate bacterial phylum KSB3 points to enhanced environmental sensing as a trigger of wastewater bulking.</title>
        <authorList>
            <person name="Sekiguchi Y."/>
            <person name="Ohashi A."/>
            <person name="Parks D.H."/>
            <person name="Yamauchi T."/>
            <person name="Tyson G.W."/>
            <person name="Hugenholtz P."/>
        </authorList>
    </citation>
    <scope>NUCLEOTIDE SEQUENCE [LARGE SCALE GENOMIC DNA]</scope>
</reference>
<protein>
    <recommendedName>
        <fullName evidence="3 6">Signal peptidase I</fullName>
        <ecNumber evidence="3 6">3.4.21.89</ecNumber>
    </recommendedName>
</protein>
<evidence type="ECO:0000256" key="3">
    <source>
        <dbReference type="ARBA" id="ARBA00013208"/>
    </source>
</evidence>
<dbReference type="Proteomes" id="UP000030700">
    <property type="component" value="Unassembled WGS sequence"/>
</dbReference>
<dbReference type="Gene3D" id="2.10.109.10">
    <property type="entry name" value="Umud Fragment, subunit A"/>
    <property type="match status" value="1"/>
</dbReference>
<dbReference type="InterPro" id="IPR019533">
    <property type="entry name" value="Peptidase_S26"/>
</dbReference>
<dbReference type="PANTHER" id="PTHR43390:SF1">
    <property type="entry name" value="CHLOROPLAST PROCESSING PEPTIDASE"/>
    <property type="match status" value="1"/>
</dbReference>
<dbReference type="PANTHER" id="PTHR43390">
    <property type="entry name" value="SIGNAL PEPTIDASE I"/>
    <property type="match status" value="1"/>
</dbReference>
<evidence type="ECO:0000259" key="7">
    <source>
        <dbReference type="Pfam" id="PF10502"/>
    </source>
</evidence>
<comment type="similarity">
    <text evidence="2 6">Belongs to the peptidase S26 family.</text>
</comment>
<accession>A0A081BPN8</accession>
<dbReference type="CDD" id="cd06530">
    <property type="entry name" value="S26_SPase_I"/>
    <property type="match status" value="1"/>
</dbReference>
<feature type="active site" evidence="5">
    <location>
        <position position="45"/>
    </location>
</feature>
<dbReference type="PRINTS" id="PR00727">
    <property type="entry name" value="LEADERPTASE"/>
</dbReference>
<keyword evidence="4 6" id="KW-0378">Hydrolase</keyword>
<comment type="catalytic activity">
    <reaction evidence="1 6">
        <text>Cleavage of hydrophobic, N-terminal signal or leader sequences from secreted and periplasmic proteins.</text>
        <dbReference type="EC" id="3.4.21.89"/>
    </reaction>
</comment>
<organism evidence="8">
    <name type="scientific">Candidatus Moduliflexus flocculans</name>
    <dbReference type="NCBI Taxonomy" id="1499966"/>
    <lineage>
        <taxon>Bacteria</taxon>
        <taxon>Candidatus Moduliflexota</taxon>
        <taxon>Candidatus Moduliflexia</taxon>
        <taxon>Candidatus Moduliflexales</taxon>
        <taxon>Candidatus Moduliflexaceae</taxon>
    </lineage>
</organism>
<evidence type="ECO:0000313" key="9">
    <source>
        <dbReference type="Proteomes" id="UP000030700"/>
    </source>
</evidence>
<dbReference type="PROSITE" id="PS00761">
    <property type="entry name" value="SPASE_I_3"/>
    <property type="match status" value="1"/>
</dbReference>
<dbReference type="GO" id="GO:0006465">
    <property type="term" value="P:signal peptide processing"/>
    <property type="evidence" value="ECO:0007669"/>
    <property type="project" value="InterPro"/>
</dbReference>
<evidence type="ECO:0000313" key="8">
    <source>
        <dbReference type="EMBL" id="GAK52354.1"/>
    </source>
</evidence>
<dbReference type="PROSITE" id="PS00760">
    <property type="entry name" value="SPASE_I_2"/>
    <property type="match status" value="1"/>
</dbReference>
<dbReference type="GO" id="GO:0009003">
    <property type="term" value="F:signal peptidase activity"/>
    <property type="evidence" value="ECO:0007669"/>
    <property type="project" value="UniProtKB-EC"/>
</dbReference>
<name>A0A081BPN8_9BACT</name>
<evidence type="ECO:0000256" key="5">
    <source>
        <dbReference type="PIRSR" id="PIRSR600223-1"/>
    </source>
</evidence>
<dbReference type="HOGENOM" id="CLU_028723_1_2_0"/>
<feature type="active site" evidence="5">
    <location>
        <position position="99"/>
    </location>
</feature>
<comment type="subcellular location">
    <subcellularLocation>
        <location evidence="6">Membrane</location>
        <topology evidence="6">Single-pass type II membrane protein</topology>
    </subcellularLocation>
</comment>
<feature type="domain" description="Peptidase S26" evidence="7">
    <location>
        <begin position="15"/>
        <end position="211"/>
    </location>
</feature>
<dbReference type="AlphaFoldDB" id="A0A081BPN8"/>
<gene>
    <name evidence="8" type="ORF">U14_03605</name>
</gene>
<keyword evidence="6" id="KW-0645">Protease</keyword>
<evidence type="ECO:0000256" key="6">
    <source>
        <dbReference type="RuleBase" id="RU362042"/>
    </source>
</evidence>
<dbReference type="InterPro" id="IPR036286">
    <property type="entry name" value="LexA/Signal_pep-like_sf"/>
</dbReference>
<dbReference type="SUPFAM" id="SSF51306">
    <property type="entry name" value="LexA/Signal peptidase"/>
    <property type="match status" value="1"/>
</dbReference>
<evidence type="ECO:0000256" key="1">
    <source>
        <dbReference type="ARBA" id="ARBA00000677"/>
    </source>
</evidence>
<proteinExistence type="inferred from homology"/>
<evidence type="ECO:0000256" key="2">
    <source>
        <dbReference type="ARBA" id="ARBA00009370"/>
    </source>
</evidence>
<evidence type="ECO:0000256" key="4">
    <source>
        <dbReference type="ARBA" id="ARBA00022801"/>
    </source>
</evidence>
<dbReference type="EC" id="3.4.21.89" evidence="3 6"/>
<dbReference type="InterPro" id="IPR000223">
    <property type="entry name" value="Pept_S26A_signal_pept_1"/>
</dbReference>
<dbReference type="STRING" id="1499966.U14_03605"/>
<dbReference type="EMBL" id="DF820458">
    <property type="protein sequence ID" value="GAK52354.1"/>
    <property type="molecule type" value="Genomic_DNA"/>
</dbReference>
<dbReference type="GO" id="GO:0016020">
    <property type="term" value="C:membrane"/>
    <property type="evidence" value="ECO:0007669"/>
    <property type="project" value="UniProtKB-SubCell"/>
</dbReference>
<sequence>MKTERLKQQISAFWKGWGWSLLVAVLVATSFRSAIADWNDVPTGSMKPTILEGDRIFVNKLAYDLKIPFTTKHLAEWDDPKRGDIVVFYSPVDGKRLVKRVVGIPGDMVAMWNNRILLNGEPLQYDTLDAQRFEQLPQEELRQHIFFTEMLPPKPHPVMFNPAAPMIPSFAPIIVPAESYFMMGDNRDNSADSRFFGFVERQRIVGKATAIALSFDYAHYFLPRWNRFFSKL</sequence>
<keyword evidence="9" id="KW-1185">Reference proteome</keyword>
<dbReference type="Pfam" id="PF10502">
    <property type="entry name" value="Peptidase_S26"/>
    <property type="match status" value="1"/>
</dbReference>
<dbReference type="InterPro" id="IPR019758">
    <property type="entry name" value="Pept_S26A_signal_pept_1_CS"/>
</dbReference>
<dbReference type="InterPro" id="IPR019757">
    <property type="entry name" value="Pept_S26A_signal_pept_1_Lys-AS"/>
</dbReference>
<dbReference type="GO" id="GO:0004252">
    <property type="term" value="F:serine-type endopeptidase activity"/>
    <property type="evidence" value="ECO:0007669"/>
    <property type="project" value="InterPro"/>
</dbReference>